<dbReference type="Proteomes" id="UP001215280">
    <property type="component" value="Unassembled WGS sequence"/>
</dbReference>
<comment type="caution">
    <text evidence="2">The sequence shown here is derived from an EMBL/GenBank/DDBJ whole genome shotgun (WGS) entry which is preliminary data.</text>
</comment>
<accession>A0AAD7J9L8</accession>
<protein>
    <submittedName>
        <fullName evidence="2">Uncharacterized protein</fullName>
    </submittedName>
</protein>
<dbReference type="EMBL" id="JARJLG010000049">
    <property type="protein sequence ID" value="KAJ7760226.1"/>
    <property type="molecule type" value="Genomic_DNA"/>
</dbReference>
<evidence type="ECO:0000313" key="3">
    <source>
        <dbReference type="Proteomes" id="UP001215280"/>
    </source>
</evidence>
<feature type="region of interest" description="Disordered" evidence="1">
    <location>
        <begin position="41"/>
        <end position="98"/>
    </location>
</feature>
<feature type="compositionally biased region" description="Polar residues" evidence="1">
    <location>
        <begin position="51"/>
        <end position="93"/>
    </location>
</feature>
<organism evidence="2 3">
    <name type="scientific">Mycena maculata</name>
    <dbReference type="NCBI Taxonomy" id="230809"/>
    <lineage>
        <taxon>Eukaryota</taxon>
        <taxon>Fungi</taxon>
        <taxon>Dikarya</taxon>
        <taxon>Basidiomycota</taxon>
        <taxon>Agaricomycotina</taxon>
        <taxon>Agaricomycetes</taxon>
        <taxon>Agaricomycetidae</taxon>
        <taxon>Agaricales</taxon>
        <taxon>Marasmiineae</taxon>
        <taxon>Mycenaceae</taxon>
        <taxon>Mycena</taxon>
    </lineage>
</organism>
<evidence type="ECO:0000313" key="2">
    <source>
        <dbReference type="EMBL" id="KAJ7760226.1"/>
    </source>
</evidence>
<sequence>MHLRFVLCAETWIPSPHFHPPSVLCPIRANSATALGPRLQRVSIHSRRLPTPTQRGPPTLSSGAAASSPSHLIPSQTDANTVPNTCSRTTPGHLQTGHPTILPGSTWADVPDAPRLTYAVHAMRFLCRTFQFQQVHKLSAHLGCLCFGSSTSFNLARRHNLPIFENSLAQTGTTQSNFMVSNTSHRCQHSELRRNDWEITPEMENSPGTLIGLRVPGNYTGASKLHMPLKINSPPTASQLTAGPDEICSRRTLHELPAHYCLQHPVSCPAPDLPRPPPRGSAPPPYPHSLQVYYRPSPSTSTRELFPVTSILTFCS</sequence>
<name>A0AAD7J9L8_9AGAR</name>
<reference evidence="2" key="1">
    <citation type="submission" date="2023-03" db="EMBL/GenBank/DDBJ databases">
        <title>Massive genome expansion in bonnet fungi (Mycena s.s.) driven by repeated elements and novel gene families across ecological guilds.</title>
        <authorList>
            <consortium name="Lawrence Berkeley National Laboratory"/>
            <person name="Harder C.B."/>
            <person name="Miyauchi S."/>
            <person name="Viragh M."/>
            <person name="Kuo A."/>
            <person name="Thoen E."/>
            <person name="Andreopoulos B."/>
            <person name="Lu D."/>
            <person name="Skrede I."/>
            <person name="Drula E."/>
            <person name="Henrissat B."/>
            <person name="Morin E."/>
            <person name="Kohler A."/>
            <person name="Barry K."/>
            <person name="LaButti K."/>
            <person name="Morin E."/>
            <person name="Salamov A."/>
            <person name="Lipzen A."/>
            <person name="Mereny Z."/>
            <person name="Hegedus B."/>
            <person name="Baldrian P."/>
            <person name="Stursova M."/>
            <person name="Weitz H."/>
            <person name="Taylor A."/>
            <person name="Grigoriev I.V."/>
            <person name="Nagy L.G."/>
            <person name="Martin F."/>
            <person name="Kauserud H."/>
        </authorList>
    </citation>
    <scope>NUCLEOTIDE SEQUENCE</scope>
    <source>
        <strain evidence="2">CBHHK188m</strain>
    </source>
</reference>
<dbReference type="AlphaFoldDB" id="A0AAD7J9L8"/>
<gene>
    <name evidence="2" type="ORF">DFH07DRAFT_771851</name>
</gene>
<proteinExistence type="predicted"/>
<evidence type="ECO:0000256" key="1">
    <source>
        <dbReference type="SAM" id="MobiDB-lite"/>
    </source>
</evidence>
<keyword evidence="3" id="KW-1185">Reference proteome</keyword>